<feature type="compositionally biased region" description="Basic and acidic residues" evidence="2">
    <location>
        <begin position="1"/>
        <end position="10"/>
    </location>
</feature>
<keyword evidence="1" id="KW-0175">Coiled coil</keyword>
<evidence type="ECO:0000313" key="4">
    <source>
        <dbReference type="EMBL" id="NKZ38540.1"/>
    </source>
</evidence>
<name>A0A846ZLW8_9GAMM</name>
<sequence>MSASDSDHETSAPTPAAPASAPAPDASKKRERKPRRGQGLAGLALVLALIALLAAAYGGWRVWRLQQGGAEDTRALSTVQTQLKSLGDKLNALDQSGRQLQQQTQAAQQQGQSLSGQVQSLNERSRSLENAVAGLTARAQSGHDAVRLDEAAMLLRMADERFTLFHDADGAMHAYAMANRVMAEVEDPAYAAVRQSIDRERQALAATHPGQRQSDLDTLARLRGQVDTLPLKPLDAPVEQTGNGFWARVKHAFAGLVQVQRDDGVTPAQRRLAQTLTALDLAQAQAALLAWDPDGYRSALTQADQRLQRDFDGHAVAVRTLRAQLAELRGRTASPAPELGAALSELNNLRAVHGAAMPAPATTSDKGVQR</sequence>
<accession>A0A846ZLW8</accession>
<feature type="compositionally biased region" description="Low complexity" evidence="2">
    <location>
        <begin position="11"/>
        <end position="25"/>
    </location>
</feature>
<dbReference type="PANTHER" id="PTHR38043:SF1">
    <property type="entry name" value="PROTEIN HEMX"/>
    <property type="match status" value="1"/>
</dbReference>
<dbReference type="Pfam" id="PF04375">
    <property type="entry name" value="HemX"/>
    <property type="match status" value="1"/>
</dbReference>
<feature type="transmembrane region" description="Helical" evidence="3">
    <location>
        <begin position="39"/>
        <end position="60"/>
    </location>
</feature>
<protein>
    <recommendedName>
        <fullName evidence="6">Uroporphyrin-3 C-methyltransferase</fullName>
    </recommendedName>
</protein>
<dbReference type="RefSeq" id="WP_168608826.1">
    <property type="nucleotide sequence ID" value="NZ_JAAZQD010000002.1"/>
</dbReference>
<evidence type="ECO:0008006" key="6">
    <source>
        <dbReference type="Google" id="ProtNLM"/>
    </source>
</evidence>
<evidence type="ECO:0000256" key="2">
    <source>
        <dbReference type="SAM" id="MobiDB-lite"/>
    </source>
</evidence>
<reference evidence="4 5" key="1">
    <citation type="journal article" date="2017" name="Int. J. Syst. Evol. Microbiol.">
        <title>Oleiagrimonas citrea sp. nov., a marine bacterium isolated from tidal flat sediment and emended description of the genus Oleiagrimonas Fang et al. 2015 and Oleiagrimonas soli.</title>
        <authorList>
            <person name="Yang S.H."/>
            <person name="Seo H.S."/>
            <person name="Seong C.N."/>
            <person name="Kwon K.K."/>
        </authorList>
    </citation>
    <scope>NUCLEOTIDE SEQUENCE [LARGE SCALE GENOMIC DNA]</scope>
    <source>
        <strain evidence="4 5">MEBiC09124</strain>
    </source>
</reference>
<gene>
    <name evidence="4" type="ORF">HF690_06150</name>
</gene>
<feature type="region of interest" description="Disordered" evidence="2">
    <location>
        <begin position="1"/>
        <end position="35"/>
    </location>
</feature>
<proteinExistence type="predicted"/>
<evidence type="ECO:0000256" key="1">
    <source>
        <dbReference type="SAM" id="Coils"/>
    </source>
</evidence>
<organism evidence="4 5">
    <name type="scientific">Oleiagrimonas citrea</name>
    <dbReference type="NCBI Taxonomy" id="1665687"/>
    <lineage>
        <taxon>Bacteria</taxon>
        <taxon>Pseudomonadati</taxon>
        <taxon>Pseudomonadota</taxon>
        <taxon>Gammaproteobacteria</taxon>
        <taxon>Lysobacterales</taxon>
        <taxon>Rhodanobacteraceae</taxon>
        <taxon>Oleiagrimonas</taxon>
    </lineage>
</organism>
<dbReference type="AlphaFoldDB" id="A0A846ZLW8"/>
<keyword evidence="3" id="KW-0812">Transmembrane</keyword>
<feature type="coiled-coil region" evidence="1">
    <location>
        <begin position="83"/>
        <end position="138"/>
    </location>
</feature>
<dbReference type="EMBL" id="JAAZQD010000002">
    <property type="protein sequence ID" value="NKZ38540.1"/>
    <property type="molecule type" value="Genomic_DNA"/>
</dbReference>
<dbReference type="InterPro" id="IPR007470">
    <property type="entry name" value="HemX"/>
</dbReference>
<dbReference type="PANTHER" id="PTHR38043">
    <property type="entry name" value="PROTEIN HEMX"/>
    <property type="match status" value="1"/>
</dbReference>
<keyword evidence="5" id="KW-1185">Reference proteome</keyword>
<comment type="caution">
    <text evidence="4">The sequence shown here is derived from an EMBL/GenBank/DDBJ whole genome shotgun (WGS) entry which is preliminary data.</text>
</comment>
<dbReference type="Proteomes" id="UP000541636">
    <property type="component" value="Unassembled WGS sequence"/>
</dbReference>
<keyword evidence="3" id="KW-0472">Membrane</keyword>
<evidence type="ECO:0000313" key="5">
    <source>
        <dbReference type="Proteomes" id="UP000541636"/>
    </source>
</evidence>
<evidence type="ECO:0000256" key="3">
    <source>
        <dbReference type="SAM" id="Phobius"/>
    </source>
</evidence>
<keyword evidence="3" id="KW-1133">Transmembrane helix</keyword>